<proteinExistence type="predicted"/>
<feature type="domain" description="YtkA-like" evidence="2">
    <location>
        <begin position="39"/>
        <end position="118"/>
    </location>
</feature>
<evidence type="ECO:0000313" key="3">
    <source>
        <dbReference type="EMBL" id="ARK29128.1"/>
    </source>
</evidence>
<organism evidence="3 4">
    <name type="scientific">Halalkalibacter krulwichiae</name>
    <dbReference type="NCBI Taxonomy" id="199441"/>
    <lineage>
        <taxon>Bacteria</taxon>
        <taxon>Bacillati</taxon>
        <taxon>Bacillota</taxon>
        <taxon>Bacilli</taxon>
        <taxon>Bacillales</taxon>
        <taxon>Bacillaceae</taxon>
        <taxon>Halalkalibacter</taxon>
    </lineage>
</organism>
<dbReference type="KEGG" id="bkw:BkAM31D_04260"/>
<protein>
    <recommendedName>
        <fullName evidence="2">YtkA-like domain-containing protein</fullName>
    </recommendedName>
</protein>
<sequence length="173" mass="20059">MRLEQQNSLTRSLLMIAIVYCVSSIIFFTIAIFDKEELETDWSISLVDSGSIWTGDAVDFHLYLEDEQGNPINEANMKAVFDRPGTVHQIEKRFSRLENGLYETEIIFSVPGTWIAMVESSKNDKIYRNQLLFEVQGTIVSDVDRDPKDLFHLEQPLPQDLQFEIERIQNVNR</sequence>
<dbReference type="InterPro" id="IPR032693">
    <property type="entry name" value="YtkA-like_dom"/>
</dbReference>
<keyword evidence="1" id="KW-1133">Transmembrane helix</keyword>
<keyword evidence="1" id="KW-0812">Transmembrane</keyword>
<dbReference type="AlphaFoldDB" id="A0A1X9M6R9"/>
<accession>A0A1X9M6R9</accession>
<evidence type="ECO:0000313" key="4">
    <source>
        <dbReference type="Proteomes" id="UP000193006"/>
    </source>
</evidence>
<dbReference type="Proteomes" id="UP000193006">
    <property type="component" value="Chromosome"/>
</dbReference>
<evidence type="ECO:0000256" key="1">
    <source>
        <dbReference type="SAM" id="Phobius"/>
    </source>
</evidence>
<feature type="transmembrane region" description="Helical" evidence="1">
    <location>
        <begin position="12"/>
        <end position="33"/>
    </location>
</feature>
<gene>
    <name evidence="3" type="ORF">BkAM31D_04260</name>
</gene>
<name>A0A1X9M6R9_9BACI</name>
<dbReference type="Pfam" id="PF13115">
    <property type="entry name" value="YtkA"/>
    <property type="match status" value="1"/>
</dbReference>
<keyword evidence="4" id="KW-1185">Reference proteome</keyword>
<keyword evidence="1" id="KW-0472">Membrane</keyword>
<dbReference type="STRING" id="199441.BkAM31D_04260"/>
<reference evidence="3 4" key="1">
    <citation type="submission" date="2017-04" db="EMBL/GenBank/DDBJ databases">
        <title>Bacillus krulwichiae AM31D Genome sequencing and assembly.</title>
        <authorList>
            <person name="Krulwich T.A."/>
            <person name="Anastor L."/>
            <person name="Ehrlich R."/>
            <person name="Ehrlich G.D."/>
            <person name="Janto B."/>
        </authorList>
    </citation>
    <scope>NUCLEOTIDE SEQUENCE [LARGE SCALE GENOMIC DNA]</scope>
    <source>
        <strain evidence="3 4">AM31D</strain>
    </source>
</reference>
<dbReference type="EMBL" id="CP020814">
    <property type="protein sequence ID" value="ARK29128.1"/>
    <property type="molecule type" value="Genomic_DNA"/>
</dbReference>
<evidence type="ECO:0000259" key="2">
    <source>
        <dbReference type="Pfam" id="PF13115"/>
    </source>
</evidence>